<evidence type="ECO:0000313" key="2">
    <source>
        <dbReference type="Proteomes" id="UP000324222"/>
    </source>
</evidence>
<dbReference type="Proteomes" id="UP000324222">
    <property type="component" value="Unassembled WGS sequence"/>
</dbReference>
<protein>
    <submittedName>
        <fullName evidence="1">Uncharacterized protein</fullName>
    </submittedName>
</protein>
<accession>A0A5B7D800</accession>
<organism evidence="1 2">
    <name type="scientific">Portunus trituberculatus</name>
    <name type="common">Swimming crab</name>
    <name type="synonym">Neptunus trituberculatus</name>
    <dbReference type="NCBI Taxonomy" id="210409"/>
    <lineage>
        <taxon>Eukaryota</taxon>
        <taxon>Metazoa</taxon>
        <taxon>Ecdysozoa</taxon>
        <taxon>Arthropoda</taxon>
        <taxon>Crustacea</taxon>
        <taxon>Multicrustacea</taxon>
        <taxon>Malacostraca</taxon>
        <taxon>Eumalacostraca</taxon>
        <taxon>Eucarida</taxon>
        <taxon>Decapoda</taxon>
        <taxon>Pleocyemata</taxon>
        <taxon>Brachyura</taxon>
        <taxon>Eubrachyura</taxon>
        <taxon>Portunoidea</taxon>
        <taxon>Portunidae</taxon>
        <taxon>Portuninae</taxon>
        <taxon>Portunus</taxon>
    </lineage>
</organism>
<keyword evidence="2" id="KW-1185">Reference proteome</keyword>
<proteinExistence type="predicted"/>
<reference evidence="1 2" key="1">
    <citation type="submission" date="2019-05" db="EMBL/GenBank/DDBJ databases">
        <title>Another draft genome of Portunus trituberculatus and its Hox gene families provides insights of decapod evolution.</title>
        <authorList>
            <person name="Jeong J.-H."/>
            <person name="Song I."/>
            <person name="Kim S."/>
            <person name="Choi T."/>
            <person name="Kim D."/>
            <person name="Ryu S."/>
            <person name="Kim W."/>
        </authorList>
    </citation>
    <scope>NUCLEOTIDE SEQUENCE [LARGE SCALE GENOMIC DNA]</scope>
    <source>
        <tissue evidence="1">Muscle</tissue>
    </source>
</reference>
<name>A0A5B7D800_PORTR</name>
<sequence length="72" mass="7579">MASFACWSSGLRLRGTPDAATIGVERGDRRGNGMVSCCGRSKDHCAILCSPNISAGPTTPVKDTKFMAYAIL</sequence>
<comment type="caution">
    <text evidence="1">The sequence shown here is derived from an EMBL/GenBank/DDBJ whole genome shotgun (WGS) entry which is preliminary data.</text>
</comment>
<gene>
    <name evidence="1" type="ORF">E2C01_010204</name>
</gene>
<evidence type="ECO:0000313" key="1">
    <source>
        <dbReference type="EMBL" id="MPC17353.1"/>
    </source>
</evidence>
<dbReference type="AlphaFoldDB" id="A0A5B7D800"/>
<dbReference type="EMBL" id="VSRR010000582">
    <property type="protein sequence ID" value="MPC17353.1"/>
    <property type="molecule type" value="Genomic_DNA"/>
</dbReference>